<evidence type="ECO:0000313" key="3">
    <source>
        <dbReference type="Proteomes" id="UP001152797"/>
    </source>
</evidence>
<name>A0A9P1CDB8_9DINO</name>
<proteinExistence type="predicted"/>
<sequence length="203" mass="22932">MFVMSRSNSMDSASPMQGAVVGAVPTSGRTFPGVSSGRRRSVSSLLQRGLPDGDGYHDMILPCGLFQEEVIELMYRDLNPEDYDLLNKLDERVSKKNTMGRNAVERLPRRLAKECECTQSEPRGPDGSVVCKKQPRGDSPGLMYSNSKWGSKKNGYEIYESKHDFIMSKPRFHLKNRWVCAWLFPPTVNMTIIGFDPYPNGRF</sequence>
<dbReference type="AlphaFoldDB" id="A0A9P1CDB8"/>
<dbReference type="EMBL" id="CAMXCT030001391">
    <property type="protein sequence ID" value="CAL4776951.1"/>
    <property type="molecule type" value="Genomic_DNA"/>
</dbReference>
<comment type="caution">
    <text evidence="1">The sequence shown here is derived from an EMBL/GenBank/DDBJ whole genome shotgun (WGS) entry which is preliminary data.</text>
</comment>
<dbReference type="Proteomes" id="UP001152797">
    <property type="component" value="Unassembled WGS sequence"/>
</dbReference>
<dbReference type="EMBL" id="CAMXCT020001391">
    <property type="protein sequence ID" value="CAL1143014.1"/>
    <property type="molecule type" value="Genomic_DNA"/>
</dbReference>
<protein>
    <submittedName>
        <fullName evidence="1">Uncharacterized protein</fullName>
    </submittedName>
</protein>
<dbReference type="OrthoDB" id="8062037at2759"/>
<reference evidence="1" key="1">
    <citation type="submission" date="2022-10" db="EMBL/GenBank/DDBJ databases">
        <authorList>
            <person name="Chen Y."/>
            <person name="Dougan E. K."/>
            <person name="Chan C."/>
            <person name="Rhodes N."/>
            <person name="Thang M."/>
        </authorList>
    </citation>
    <scope>NUCLEOTIDE SEQUENCE</scope>
</reference>
<accession>A0A9P1CDB8</accession>
<organism evidence="1">
    <name type="scientific">Cladocopium goreaui</name>
    <dbReference type="NCBI Taxonomy" id="2562237"/>
    <lineage>
        <taxon>Eukaryota</taxon>
        <taxon>Sar</taxon>
        <taxon>Alveolata</taxon>
        <taxon>Dinophyceae</taxon>
        <taxon>Suessiales</taxon>
        <taxon>Symbiodiniaceae</taxon>
        <taxon>Cladocopium</taxon>
    </lineage>
</organism>
<keyword evidence="3" id="KW-1185">Reference proteome</keyword>
<reference evidence="2 3" key="2">
    <citation type="submission" date="2024-05" db="EMBL/GenBank/DDBJ databases">
        <authorList>
            <person name="Chen Y."/>
            <person name="Shah S."/>
            <person name="Dougan E. K."/>
            <person name="Thang M."/>
            <person name="Chan C."/>
        </authorList>
    </citation>
    <scope>NUCLEOTIDE SEQUENCE [LARGE SCALE GENOMIC DNA]</scope>
</reference>
<evidence type="ECO:0000313" key="2">
    <source>
        <dbReference type="EMBL" id="CAL4776951.1"/>
    </source>
</evidence>
<gene>
    <name evidence="1" type="ORF">C1SCF055_LOCUS16698</name>
</gene>
<evidence type="ECO:0000313" key="1">
    <source>
        <dbReference type="EMBL" id="CAI3989639.1"/>
    </source>
</evidence>
<dbReference type="EMBL" id="CAMXCT010001391">
    <property type="protein sequence ID" value="CAI3989639.1"/>
    <property type="molecule type" value="Genomic_DNA"/>
</dbReference>